<organism evidence="2 3">
    <name type="scientific">Psychrosphaera haliotis</name>
    <dbReference type="NCBI Taxonomy" id="555083"/>
    <lineage>
        <taxon>Bacteria</taxon>
        <taxon>Pseudomonadati</taxon>
        <taxon>Pseudomonadota</taxon>
        <taxon>Gammaproteobacteria</taxon>
        <taxon>Alteromonadales</taxon>
        <taxon>Pseudoalteromonadaceae</taxon>
        <taxon>Psychrosphaera</taxon>
    </lineage>
</organism>
<keyword evidence="3" id="KW-1185">Reference proteome</keyword>
<dbReference type="EMBL" id="WOCD01000003">
    <property type="protein sequence ID" value="MUH72662.1"/>
    <property type="molecule type" value="Genomic_DNA"/>
</dbReference>
<evidence type="ECO:0000256" key="1">
    <source>
        <dbReference type="SAM" id="SignalP"/>
    </source>
</evidence>
<accession>A0A6N8FD57</accession>
<dbReference type="Gene3D" id="2.120.10.30">
    <property type="entry name" value="TolB, C-terminal domain"/>
    <property type="match status" value="1"/>
</dbReference>
<protein>
    <submittedName>
        <fullName evidence="2">Uncharacterized protein</fullName>
    </submittedName>
</protein>
<reference evidence="2 3" key="1">
    <citation type="submission" date="2019-11" db="EMBL/GenBank/DDBJ databases">
        <title>P. haliotis isolates from Z. marina roots.</title>
        <authorList>
            <person name="Cohen M."/>
            <person name="Jospin G."/>
            <person name="Eisen J.A."/>
            <person name="Coil D.A."/>
        </authorList>
    </citation>
    <scope>NUCLEOTIDE SEQUENCE [LARGE SCALE GENOMIC DNA]</scope>
    <source>
        <strain evidence="2 3">UCD-MCMsp1aY</strain>
    </source>
</reference>
<keyword evidence="1" id="KW-0732">Signal</keyword>
<feature type="chain" id="PRO_5026957822" evidence="1">
    <location>
        <begin position="19"/>
        <end position="295"/>
    </location>
</feature>
<dbReference type="AlphaFoldDB" id="A0A6N8FD57"/>
<gene>
    <name evidence="2" type="ORF">GNP35_09270</name>
</gene>
<dbReference type="Proteomes" id="UP000439994">
    <property type="component" value="Unassembled WGS sequence"/>
</dbReference>
<proteinExistence type="predicted"/>
<dbReference type="InterPro" id="IPR011042">
    <property type="entry name" value="6-blade_b-propeller_TolB-like"/>
</dbReference>
<sequence>MRLSIFALSLTLALPAVAQTDIWLIDFNDDKKLDISTAKNITNRKGYDNQPSFSEDGKGLYYTKMLSTTQGEQQADIFYYNFMTQSHANLTRTQQTSEYSPLETPLKDNQLSIIKVEPDGVQRLWTVNTKSGQQAMLNREAKPVGYHAWGKNSDLTTFVLGEPMTLQYLPSFNAKSALKIDKNIGRSIRYNAKEDWFSYSKGDDKTQTVWAFDANTKQTNELISLPPRSQYYTWLNSHTLLSSKANQLVTWNINSEKEWETLADVSSICSTGISRIAVNKDQSKLALVCNEAISK</sequence>
<name>A0A6N8FD57_9GAMM</name>
<comment type="caution">
    <text evidence="2">The sequence shown here is derived from an EMBL/GenBank/DDBJ whole genome shotgun (WGS) entry which is preliminary data.</text>
</comment>
<dbReference type="SUPFAM" id="SSF69304">
    <property type="entry name" value="Tricorn protease N-terminal domain"/>
    <property type="match status" value="1"/>
</dbReference>
<dbReference type="RefSeq" id="WP_155695821.1">
    <property type="nucleotide sequence ID" value="NZ_WOCD01000003.1"/>
</dbReference>
<dbReference type="OrthoDB" id="9797498at2"/>
<feature type="signal peptide" evidence="1">
    <location>
        <begin position="1"/>
        <end position="18"/>
    </location>
</feature>
<evidence type="ECO:0000313" key="3">
    <source>
        <dbReference type="Proteomes" id="UP000439994"/>
    </source>
</evidence>
<evidence type="ECO:0000313" key="2">
    <source>
        <dbReference type="EMBL" id="MUH72662.1"/>
    </source>
</evidence>